<dbReference type="Pfam" id="PF02862">
    <property type="entry name" value="DDHD"/>
    <property type="match status" value="2"/>
</dbReference>
<feature type="compositionally biased region" description="Acidic residues" evidence="1">
    <location>
        <begin position="136"/>
        <end position="146"/>
    </location>
</feature>
<keyword evidence="4" id="KW-1185">Reference proteome</keyword>
<evidence type="ECO:0000256" key="1">
    <source>
        <dbReference type="SAM" id="MobiDB-lite"/>
    </source>
</evidence>
<proteinExistence type="predicted"/>
<dbReference type="InterPro" id="IPR004177">
    <property type="entry name" value="DDHD_dom"/>
</dbReference>
<feature type="region of interest" description="Disordered" evidence="1">
    <location>
        <begin position="33"/>
        <end position="59"/>
    </location>
</feature>
<dbReference type="SMART" id="SM01127">
    <property type="entry name" value="DDHD"/>
    <property type="match status" value="1"/>
</dbReference>
<dbReference type="PROSITE" id="PS51043">
    <property type="entry name" value="DDHD"/>
    <property type="match status" value="1"/>
</dbReference>
<evidence type="ECO:0000259" key="2">
    <source>
        <dbReference type="PROSITE" id="PS51043"/>
    </source>
</evidence>
<dbReference type="InterPro" id="IPR058055">
    <property type="entry name" value="PA-PLA1"/>
</dbReference>
<feature type="compositionally biased region" description="Basic and acidic residues" evidence="1">
    <location>
        <begin position="80"/>
        <end position="98"/>
    </location>
</feature>
<name>A0AAQ3M9Q0_9PEZI</name>
<dbReference type="EMBL" id="CP138592">
    <property type="protein sequence ID" value="WPH04512.1"/>
    <property type="molecule type" value="Genomic_DNA"/>
</dbReference>
<feature type="region of interest" description="Disordered" evidence="1">
    <location>
        <begin position="80"/>
        <end position="192"/>
    </location>
</feature>
<reference evidence="3 4" key="1">
    <citation type="submission" date="2023-11" db="EMBL/GenBank/DDBJ databases">
        <title>An acidophilic fungus is an integral part of prey digestion in a carnivorous sundew plant.</title>
        <authorList>
            <person name="Tsai I.J."/>
        </authorList>
    </citation>
    <scope>NUCLEOTIDE SEQUENCE [LARGE SCALE GENOMIC DNA]</scope>
    <source>
        <strain evidence="3">169a</strain>
    </source>
</reference>
<dbReference type="Proteomes" id="UP001303373">
    <property type="component" value="Chromosome 13"/>
</dbReference>
<dbReference type="GO" id="GO:0046872">
    <property type="term" value="F:metal ion binding"/>
    <property type="evidence" value="ECO:0007669"/>
    <property type="project" value="InterPro"/>
</dbReference>
<evidence type="ECO:0000313" key="4">
    <source>
        <dbReference type="Proteomes" id="UP001303373"/>
    </source>
</evidence>
<sequence length="907" mass="99668">MTGVANQYVRHVLRPSEAPPPIEARFFYASPLPIDDPLSPLPPPASGGQDSAKFPPKPFSLYDNVALDKAWHELRQKILEYNEERGEKTAVKDEDSRPRTASSSSRDGKKRSVSRPVTPKIQIGRQAASSLGQVDGPDDSGTDETQTDSFDGPSSAVEVGSVSKTTGTPFIRAPSRQKVPTQGSEDRPTRPKFQAHDTYLWDDASHLASHSPPPEKRVVNKAPTDKVAVGVSRLHQVEMPALVMTPIYWEPVQDTAQVMRGTWFYKETMLPVEASVANMLEAGYIDLQVWTETWKDELNSAVYVGAEGEERIVHKLWPDKIPLVAESRTSSRAGSVMRGQALLRPTISNMVQPEPQTPEQLRAKAVEAACDSIDICNGPGGKDSTASGTVSYGKQGTPRQYASYGVIYANDKEARLLKPSLLPSAYYGRRPLANYIRKGHKLGITVVRGFDEVAWNKLHPSKTSAKNNRAEHGVASSSSGAAPEARRENDPDLSKADRPQVTDLILVIHGIGQKLSRRMESWHFTHAMNAFRREVHVEAGTKDVKGSFRPDMGGIMVLPVNWRHGLSFEDGGYRDGADDDPSKTRNEFTLDDITPDTLPSIRNIVSDVMLDIPYYMSHHQPKMIAAVIREANRVYGLWCANNPGFASSGRVHIIAHSLGSVMSVDILSRQPTELPPQLAGPPKADENLDHFIFPTHNLFLCGSPAGFFLLLKRAQLRPRLDHSSAAARADPSSNDLSVCGQQGDYGCLAVHNVYNILNGYDPVAYRLNATVDATYAALLKPAFVPSSTTSWFGGSSRPALAPPMSTNSSTTLTRLPSNMELETHDFTHESLAEARMLRLNDCGQLDFILRYDSGMLSIPYLSMLSAHSSYWLLKDFTRMIVVETGRRDGSEGVIRGMRAVKKGLGGK</sequence>
<feature type="domain" description="DDHD" evidence="2">
    <location>
        <begin position="691"/>
        <end position="886"/>
    </location>
</feature>
<dbReference type="AlphaFoldDB" id="A0AAQ3M9Q0"/>
<evidence type="ECO:0000313" key="3">
    <source>
        <dbReference type="EMBL" id="WPH04512.1"/>
    </source>
</evidence>
<feature type="compositionally biased region" description="Basic and acidic residues" evidence="1">
    <location>
        <begin position="484"/>
        <end position="496"/>
    </location>
</feature>
<gene>
    <name evidence="3" type="ORF">R9X50_00740400</name>
</gene>
<accession>A0AAQ3M9Q0</accession>
<dbReference type="GO" id="GO:0005737">
    <property type="term" value="C:cytoplasm"/>
    <property type="evidence" value="ECO:0007669"/>
    <property type="project" value="TreeGrafter"/>
</dbReference>
<protein>
    <recommendedName>
        <fullName evidence="2">DDHD domain-containing protein</fullName>
    </recommendedName>
</protein>
<organism evidence="3 4">
    <name type="scientific">Acrodontium crateriforme</name>
    <dbReference type="NCBI Taxonomy" id="150365"/>
    <lineage>
        <taxon>Eukaryota</taxon>
        <taxon>Fungi</taxon>
        <taxon>Dikarya</taxon>
        <taxon>Ascomycota</taxon>
        <taxon>Pezizomycotina</taxon>
        <taxon>Dothideomycetes</taxon>
        <taxon>Dothideomycetidae</taxon>
        <taxon>Mycosphaerellales</taxon>
        <taxon>Teratosphaeriaceae</taxon>
        <taxon>Acrodontium</taxon>
    </lineage>
</organism>
<dbReference type="PANTHER" id="PTHR23509:SF6">
    <property type="entry name" value="PHOSPHOLIPASE C1020.13C-RELATED"/>
    <property type="match status" value="1"/>
</dbReference>
<feature type="region of interest" description="Disordered" evidence="1">
    <location>
        <begin position="462"/>
        <end position="496"/>
    </location>
</feature>
<dbReference type="PANTHER" id="PTHR23509">
    <property type="entry name" value="PA-PL1 PHOSPHOLIPASE FAMILY"/>
    <property type="match status" value="1"/>
</dbReference>
<dbReference type="GO" id="GO:0004620">
    <property type="term" value="F:phospholipase activity"/>
    <property type="evidence" value="ECO:0007669"/>
    <property type="project" value="TreeGrafter"/>
</dbReference>